<dbReference type="Pfam" id="PF01381">
    <property type="entry name" value="HTH_3"/>
    <property type="match status" value="1"/>
</dbReference>
<dbReference type="PROSITE" id="PS50943">
    <property type="entry name" value="HTH_CROC1"/>
    <property type="match status" value="1"/>
</dbReference>
<organism evidence="2">
    <name type="scientific">Achromobacter sp. HNDS-1</name>
    <dbReference type="NCBI Taxonomy" id="3151598"/>
    <lineage>
        <taxon>Bacteria</taxon>
        <taxon>Pseudomonadati</taxon>
        <taxon>Pseudomonadota</taxon>
        <taxon>Betaproteobacteria</taxon>
        <taxon>Burkholderiales</taxon>
        <taxon>Alcaligenaceae</taxon>
        <taxon>Achromobacter</taxon>
    </lineage>
</organism>
<dbReference type="KEGG" id="achh:ABFG95_06130"/>
<dbReference type="InterPro" id="IPR010982">
    <property type="entry name" value="Lambda_DNA-bd_dom_sf"/>
</dbReference>
<protein>
    <submittedName>
        <fullName evidence="2">Helix-turn-helix domain-containing protein</fullName>
    </submittedName>
</protein>
<dbReference type="Gene3D" id="1.10.260.40">
    <property type="entry name" value="lambda repressor-like DNA-binding domains"/>
    <property type="match status" value="1"/>
</dbReference>
<gene>
    <name evidence="2" type="ORF">ABFG95_06130</name>
</gene>
<dbReference type="CDD" id="cd00093">
    <property type="entry name" value="HTH_XRE"/>
    <property type="match status" value="1"/>
</dbReference>
<name>A0AAU7LF93_9BURK</name>
<reference evidence="2" key="1">
    <citation type="submission" date="2024-05" db="EMBL/GenBank/DDBJ databases">
        <title>Transcriptome analysis of the degradation process of organic nitrogen by two heterotrophic nitrifying and aerobic denitrifying bacteria, Achromobacter sp. HNDS-1 and Enterobacter sp. HNDS-6.</title>
        <authorList>
            <person name="Huang Y."/>
        </authorList>
    </citation>
    <scope>NUCLEOTIDE SEQUENCE</scope>
    <source>
        <strain evidence="2">HNDS-1</strain>
    </source>
</reference>
<dbReference type="RefSeq" id="WP_348995590.1">
    <property type="nucleotide sequence ID" value="NZ_CP157584.1"/>
</dbReference>
<sequence>MNRFLRIRRNLGLTQTALARAIDVTQGNISHYEKGQTVSPAVAVRLIRFAASLGQAVSYEEIYGRADPRVASDFELANDSDDEADRVEGTHA</sequence>
<dbReference type="EMBL" id="CP157584">
    <property type="protein sequence ID" value="XBP00052.1"/>
    <property type="molecule type" value="Genomic_DNA"/>
</dbReference>
<dbReference type="AlphaFoldDB" id="A0AAU7LF93"/>
<feature type="domain" description="HTH cro/C1-type" evidence="1">
    <location>
        <begin position="6"/>
        <end position="62"/>
    </location>
</feature>
<evidence type="ECO:0000313" key="2">
    <source>
        <dbReference type="EMBL" id="XBP00052.1"/>
    </source>
</evidence>
<dbReference type="InterPro" id="IPR001387">
    <property type="entry name" value="Cro/C1-type_HTH"/>
</dbReference>
<evidence type="ECO:0000259" key="1">
    <source>
        <dbReference type="PROSITE" id="PS50943"/>
    </source>
</evidence>
<dbReference type="SMART" id="SM00530">
    <property type="entry name" value="HTH_XRE"/>
    <property type="match status" value="1"/>
</dbReference>
<proteinExistence type="predicted"/>
<accession>A0AAU7LF93</accession>
<dbReference type="GO" id="GO:0003677">
    <property type="term" value="F:DNA binding"/>
    <property type="evidence" value="ECO:0007669"/>
    <property type="project" value="InterPro"/>
</dbReference>
<dbReference type="SUPFAM" id="SSF47413">
    <property type="entry name" value="lambda repressor-like DNA-binding domains"/>
    <property type="match status" value="1"/>
</dbReference>